<evidence type="ECO:0000313" key="7">
    <source>
        <dbReference type="Proteomes" id="UP000638188"/>
    </source>
</evidence>
<name>A0ABQ1P0U4_9GAMM</name>
<evidence type="ECO:0000256" key="4">
    <source>
        <dbReference type="HAMAP-Rule" id="MF_01401"/>
    </source>
</evidence>
<dbReference type="EC" id="1.8.4.11" evidence="4"/>
<proteinExistence type="inferred from homology"/>
<dbReference type="InterPro" id="IPR036509">
    <property type="entry name" value="Met_Sox_Rdtase_MsrA_sf"/>
</dbReference>
<evidence type="ECO:0000256" key="2">
    <source>
        <dbReference type="ARBA" id="ARBA00047806"/>
    </source>
</evidence>
<evidence type="ECO:0000256" key="1">
    <source>
        <dbReference type="ARBA" id="ARBA00023002"/>
    </source>
</evidence>
<dbReference type="NCBIfam" id="TIGR00401">
    <property type="entry name" value="msrA"/>
    <property type="match status" value="1"/>
</dbReference>
<comment type="catalytic activity">
    <reaction evidence="2 4">
        <text>L-methionyl-[protein] + [thioredoxin]-disulfide + H2O = L-methionyl-(S)-S-oxide-[protein] + [thioredoxin]-dithiol</text>
        <dbReference type="Rhea" id="RHEA:14217"/>
        <dbReference type="Rhea" id="RHEA-COMP:10698"/>
        <dbReference type="Rhea" id="RHEA-COMP:10700"/>
        <dbReference type="Rhea" id="RHEA-COMP:12313"/>
        <dbReference type="Rhea" id="RHEA-COMP:12315"/>
        <dbReference type="ChEBI" id="CHEBI:15377"/>
        <dbReference type="ChEBI" id="CHEBI:16044"/>
        <dbReference type="ChEBI" id="CHEBI:29950"/>
        <dbReference type="ChEBI" id="CHEBI:44120"/>
        <dbReference type="ChEBI" id="CHEBI:50058"/>
        <dbReference type="EC" id="1.8.4.11"/>
    </reaction>
</comment>
<evidence type="ECO:0000313" key="6">
    <source>
        <dbReference type="EMBL" id="GGC88484.1"/>
    </source>
</evidence>
<protein>
    <recommendedName>
        <fullName evidence="4">Peptide methionine sulfoxide reductase MsrA</fullName>
        <shortName evidence="4">Protein-methionine-S-oxide reductase</shortName>
        <ecNumber evidence="4">1.8.4.11</ecNumber>
    </recommendedName>
    <alternativeName>
        <fullName evidence="4">Peptide-methionine (S)-S-oxide reductase</fullName>
        <shortName evidence="4">Peptide Met(O) reductase</shortName>
    </alternativeName>
</protein>
<dbReference type="SUPFAM" id="SSF55068">
    <property type="entry name" value="Peptide methionine sulfoxide reductase"/>
    <property type="match status" value="1"/>
</dbReference>
<comment type="function">
    <text evidence="4">Has an important function as a repair enzyme for proteins that have been inactivated by oxidation. Catalyzes the reversible oxidation-reduction of methionine sulfoxide in proteins to methionine.</text>
</comment>
<dbReference type="Proteomes" id="UP000638188">
    <property type="component" value="Unassembled WGS sequence"/>
</dbReference>
<accession>A0ABQ1P0U4</accession>
<reference evidence="7" key="1">
    <citation type="journal article" date="2019" name="Int. J. Syst. Evol. Microbiol.">
        <title>The Global Catalogue of Microorganisms (GCM) 10K type strain sequencing project: providing services to taxonomists for standard genome sequencing and annotation.</title>
        <authorList>
            <consortium name="The Broad Institute Genomics Platform"/>
            <consortium name="The Broad Institute Genome Sequencing Center for Infectious Disease"/>
            <person name="Wu L."/>
            <person name="Ma J."/>
        </authorList>
    </citation>
    <scope>NUCLEOTIDE SEQUENCE [LARGE SCALE GENOMIC DNA]</scope>
    <source>
        <strain evidence="7">CGMCC 1.12482</strain>
    </source>
</reference>
<evidence type="ECO:0000259" key="5">
    <source>
        <dbReference type="Pfam" id="PF01625"/>
    </source>
</evidence>
<evidence type="ECO:0000256" key="3">
    <source>
        <dbReference type="ARBA" id="ARBA00048782"/>
    </source>
</evidence>
<dbReference type="HAMAP" id="MF_01401">
    <property type="entry name" value="MsrA"/>
    <property type="match status" value="1"/>
</dbReference>
<keyword evidence="1 4" id="KW-0560">Oxidoreductase</keyword>
<organism evidence="6 7">
    <name type="scientific">Halopseudomonas salina</name>
    <dbReference type="NCBI Taxonomy" id="1323744"/>
    <lineage>
        <taxon>Bacteria</taxon>
        <taxon>Pseudomonadati</taxon>
        <taxon>Pseudomonadota</taxon>
        <taxon>Gammaproteobacteria</taxon>
        <taxon>Pseudomonadales</taxon>
        <taxon>Pseudomonadaceae</taxon>
        <taxon>Halopseudomonas</taxon>
    </lineage>
</organism>
<comment type="similarity">
    <text evidence="4">Belongs to the MsrA Met sulfoxide reductase family.</text>
</comment>
<dbReference type="RefSeq" id="WP_188434299.1">
    <property type="nucleotide sequence ID" value="NZ_BMFF01000001.1"/>
</dbReference>
<keyword evidence="7" id="KW-1185">Reference proteome</keyword>
<dbReference type="Gene3D" id="3.30.1060.10">
    <property type="entry name" value="Peptide methionine sulphoxide reductase MsrA"/>
    <property type="match status" value="1"/>
</dbReference>
<comment type="caution">
    <text evidence="6">The sequence shown here is derived from an EMBL/GenBank/DDBJ whole genome shotgun (WGS) entry which is preliminary data.</text>
</comment>
<dbReference type="Pfam" id="PF01625">
    <property type="entry name" value="PMSR"/>
    <property type="match status" value="1"/>
</dbReference>
<comment type="catalytic activity">
    <reaction evidence="3 4">
        <text>[thioredoxin]-disulfide + L-methionine + H2O = L-methionine (S)-S-oxide + [thioredoxin]-dithiol</text>
        <dbReference type="Rhea" id="RHEA:19993"/>
        <dbReference type="Rhea" id="RHEA-COMP:10698"/>
        <dbReference type="Rhea" id="RHEA-COMP:10700"/>
        <dbReference type="ChEBI" id="CHEBI:15377"/>
        <dbReference type="ChEBI" id="CHEBI:29950"/>
        <dbReference type="ChEBI" id="CHEBI:50058"/>
        <dbReference type="ChEBI" id="CHEBI:57844"/>
        <dbReference type="ChEBI" id="CHEBI:58772"/>
        <dbReference type="EC" id="1.8.4.11"/>
    </reaction>
</comment>
<dbReference type="InterPro" id="IPR002569">
    <property type="entry name" value="Met_Sox_Rdtase_MsrA_dom"/>
</dbReference>
<dbReference type="EMBL" id="BMFF01000001">
    <property type="protein sequence ID" value="GGC88484.1"/>
    <property type="molecule type" value="Genomic_DNA"/>
</dbReference>
<gene>
    <name evidence="4 6" type="primary">msrA</name>
    <name evidence="6" type="ORF">GCM10007418_05230</name>
</gene>
<sequence>MAVFAGGCFWCTEADFDKKTGVLLTLSGYIAGDAQTANYEAVSSGKTDHIEAVAVFYDPAQIDFKSLVDYYWLTVDPLDAGGQFCDRGAQYRTALFYGNEQEKQIIEQSRENVAATDRLDKPIVTDLLPKTAFYPAEEYHQDYYQKNPLRYRYYRTTCGRDARLDELWGAQRQ</sequence>
<feature type="active site" evidence="4">
    <location>
        <position position="8"/>
    </location>
</feature>
<feature type="domain" description="Peptide methionine sulphoxide reductase MsrA" evidence="5">
    <location>
        <begin position="2"/>
        <end position="152"/>
    </location>
</feature>
<dbReference type="PANTHER" id="PTHR43774">
    <property type="entry name" value="PEPTIDE METHIONINE SULFOXIDE REDUCTASE"/>
    <property type="match status" value="1"/>
</dbReference>
<dbReference type="PANTHER" id="PTHR43774:SF1">
    <property type="entry name" value="PEPTIDE METHIONINE SULFOXIDE REDUCTASE MSRA 2"/>
    <property type="match status" value="1"/>
</dbReference>